<keyword evidence="1" id="KW-0378">Hydrolase</keyword>
<evidence type="ECO:0000313" key="2">
    <source>
        <dbReference type="Proteomes" id="UP001165960"/>
    </source>
</evidence>
<gene>
    <name evidence="1" type="primary">CHT4_1</name>
    <name evidence="1" type="ORF">DSO57_1005732</name>
</gene>
<accession>A0ACC2T7K4</accession>
<sequence length="425" mass="47420">MKYGLLTLTFHFIFGSVNAAWRSAYFTRERSSIPLAKIPRDHIANLTHLTYSFAHLDTSLNCAVLPHEITDSDGRILAGDLLTLFQFKKDYRNLKTGVSISGLFGDVALSKRGFEKFIDSVANLVINYGLDYIDIDWEFPVIGEDSENGAKGSPADKNTFIVLAKALHERFQNFPGPLKPKLSIALPCPWNYIKNYDIGNLHVYLDMIHLMAYDFNTPAGEMAYHQANLYSDHNIPATSIQNTTDYLSSVGVPLNKVVLGIPAYAYTFRNLGTDKGLGAPINQPGYEEQKYSNSDYASQALLRTIPSTYQDMHMKWDSATQSSYLYNTDAQSLTTLETKRSVKAKTDFIIKNGLGGAFLWSLAWEDTHPFSTGLLSKINEDLGGLGSDEENNLDFPNSKFKNVRSDAILTIPALPAYALIFLFLL</sequence>
<protein>
    <submittedName>
        <fullName evidence="1">Chitinase 4</fullName>
        <ecNumber evidence="1">3.2.1.14</ecNumber>
    </submittedName>
</protein>
<name>A0ACC2T7K4_9FUNG</name>
<dbReference type="EC" id="3.2.1.14" evidence="1"/>
<keyword evidence="1" id="KW-0326">Glycosidase</keyword>
<comment type="caution">
    <text evidence="1">The sequence shown here is derived from an EMBL/GenBank/DDBJ whole genome shotgun (WGS) entry which is preliminary data.</text>
</comment>
<organism evidence="1 2">
    <name type="scientific">Entomophthora muscae</name>
    <dbReference type="NCBI Taxonomy" id="34485"/>
    <lineage>
        <taxon>Eukaryota</taxon>
        <taxon>Fungi</taxon>
        <taxon>Fungi incertae sedis</taxon>
        <taxon>Zoopagomycota</taxon>
        <taxon>Entomophthoromycotina</taxon>
        <taxon>Entomophthoromycetes</taxon>
        <taxon>Entomophthorales</taxon>
        <taxon>Entomophthoraceae</taxon>
        <taxon>Entomophthora</taxon>
    </lineage>
</organism>
<evidence type="ECO:0000313" key="1">
    <source>
        <dbReference type="EMBL" id="KAJ9070639.1"/>
    </source>
</evidence>
<proteinExistence type="predicted"/>
<dbReference type="EMBL" id="QTSX02003566">
    <property type="protein sequence ID" value="KAJ9070639.1"/>
    <property type="molecule type" value="Genomic_DNA"/>
</dbReference>
<reference evidence="1" key="1">
    <citation type="submission" date="2022-04" db="EMBL/GenBank/DDBJ databases">
        <title>Genome of the entomopathogenic fungus Entomophthora muscae.</title>
        <authorList>
            <person name="Elya C."/>
            <person name="Lovett B.R."/>
            <person name="Lee E."/>
            <person name="Macias A.M."/>
            <person name="Hajek A.E."/>
            <person name="De Bivort B.L."/>
            <person name="Kasson M.T."/>
            <person name="De Fine Licht H.H."/>
            <person name="Stajich J.E."/>
        </authorList>
    </citation>
    <scope>NUCLEOTIDE SEQUENCE</scope>
    <source>
        <strain evidence="1">Berkeley</strain>
    </source>
</reference>
<dbReference type="Proteomes" id="UP001165960">
    <property type="component" value="Unassembled WGS sequence"/>
</dbReference>
<keyword evidence="2" id="KW-1185">Reference proteome</keyword>